<comment type="caution">
    <text evidence="1">The sequence shown here is derived from an EMBL/GenBank/DDBJ whole genome shotgun (WGS) entry which is preliminary data.</text>
</comment>
<accession>A0A9P6WS11</accession>
<proteinExistence type="predicted"/>
<dbReference type="EMBL" id="JAANQT010014957">
    <property type="protein sequence ID" value="KAG1272506.1"/>
    <property type="molecule type" value="Genomic_DNA"/>
</dbReference>
<organism evidence="1 2">
    <name type="scientific">Rhizopus oryzae</name>
    <name type="common">Mucormycosis agent</name>
    <name type="synonym">Rhizopus arrhizus var. delemar</name>
    <dbReference type="NCBI Taxonomy" id="64495"/>
    <lineage>
        <taxon>Eukaryota</taxon>
        <taxon>Fungi</taxon>
        <taxon>Fungi incertae sedis</taxon>
        <taxon>Mucoromycota</taxon>
        <taxon>Mucoromycotina</taxon>
        <taxon>Mucoromycetes</taxon>
        <taxon>Mucorales</taxon>
        <taxon>Mucorineae</taxon>
        <taxon>Rhizopodaceae</taxon>
        <taxon>Rhizopus</taxon>
    </lineage>
</organism>
<evidence type="ECO:0000313" key="2">
    <source>
        <dbReference type="Proteomes" id="UP000716291"/>
    </source>
</evidence>
<gene>
    <name evidence="1" type="ORF">G6F64_015503</name>
</gene>
<keyword evidence="2" id="KW-1185">Reference proteome</keyword>
<sequence length="85" mass="9732">MDMSAEPFREVFGTSLEMSGRVLTALGIAANVAERHVQRFREHDEQLLRDQYLVYDDEAAVIQTSRDARNDLMHLFEAEAESDDT</sequence>
<protein>
    <submittedName>
        <fullName evidence="1">Uncharacterized protein</fullName>
    </submittedName>
</protein>
<dbReference type="AlphaFoldDB" id="A0A9P6WS11"/>
<dbReference type="Proteomes" id="UP000716291">
    <property type="component" value="Unassembled WGS sequence"/>
</dbReference>
<evidence type="ECO:0000313" key="1">
    <source>
        <dbReference type="EMBL" id="KAG1272506.1"/>
    </source>
</evidence>
<reference evidence="1" key="1">
    <citation type="journal article" date="2020" name="Microb. Genom.">
        <title>Genetic diversity of clinical and environmental Mucorales isolates obtained from an investigation of mucormycosis cases among solid organ transplant recipients.</title>
        <authorList>
            <person name="Nguyen M.H."/>
            <person name="Kaul D."/>
            <person name="Muto C."/>
            <person name="Cheng S.J."/>
            <person name="Richter R.A."/>
            <person name="Bruno V.M."/>
            <person name="Liu G."/>
            <person name="Beyhan S."/>
            <person name="Sundermann A.J."/>
            <person name="Mounaud S."/>
            <person name="Pasculle A.W."/>
            <person name="Nierman W.C."/>
            <person name="Driscoll E."/>
            <person name="Cumbie R."/>
            <person name="Clancy C.J."/>
            <person name="Dupont C.L."/>
        </authorList>
    </citation>
    <scope>NUCLEOTIDE SEQUENCE</scope>
    <source>
        <strain evidence="1">GL11</strain>
    </source>
</reference>
<name>A0A9P6WS11_RHIOR</name>